<evidence type="ECO:0000256" key="8">
    <source>
        <dbReference type="ARBA" id="ARBA00023136"/>
    </source>
</evidence>
<comment type="subcellular location">
    <subcellularLocation>
        <location evidence="1 9">Cell membrane</location>
        <topology evidence="1 9">Multi-pass membrane protein</topology>
    </subcellularLocation>
</comment>
<dbReference type="PROSITE" id="PS50928">
    <property type="entry name" value="ABC_TM1"/>
    <property type="match status" value="1"/>
</dbReference>
<keyword evidence="7 9" id="KW-1133">Transmembrane helix</keyword>
<dbReference type="NCBIfam" id="TIGR01581">
    <property type="entry name" value="Mo_ABC_porter"/>
    <property type="match status" value="1"/>
</dbReference>
<sequence>MASDTGLRVPAFTFAPAVLGLALLVLPLLALLGRASWSTLLADATSEQAVAALWLSVRTGVAATALCVLLGVPLALVIARSGPRIAQLLRALIAVPLVLPPMVGGVALLFLFGRTSPIGQLIDSLWGFTLPFSTAAVVIAQGFVALPFLVLSVEGSLRAAGTGYEQAAATLGAGRWMVLTRITLPLAAPGLVAGVILCFARAIGEFGATALFAGNAPGVTQTMPLAIYTAFNGAGAGRDTAVALSLLLLATAVLVLLCVRAWRPGAIK</sequence>
<dbReference type="EMBL" id="CP042260">
    <property type="protein sequence ID" value="QDY67313.1"/>
    <property type="molecule type" value="Genomic_DNA"/>
</dbReference>
<name>A0A5B8IPF3_9MICC</name>
<feature type="transmembrane region" description="Helical" evidence="9">
    <location>
        <begin position="125"/>
        <end position="151"/>
    </location>
</feature>
<evidence type="ECO:0000256" key="3">
    <source>
        <dbReference type="ARBA" id="ARBA00022448"/>
    </source>
</evidence>
<dbReference type="PANTHER" id="PTHR30183">
    <property type="entry name" value="MOLYBDENUM TRANSPORT SYSTEM PERMEASE PROTEIN MODB"/>
    <property type="match status" value="1"/>
</dbReference>
<dbReference type="AlphaFoldDB" id="A0A5B8IPF3"/>
<feature type="transmembrane region" description="Helical" evidence="9">
    <location>
        <begin position="91"/>
        <end position="113"/>
    </location>
</feature>
<gene>
    <name evidence="12" type="primary">modB</name>
    <name evidence="12" type="ORF">FQA45_13865</name>
    <name evidence="13" type="ORF">NUH22_02295</name>
</gene>
<feature type="domain" description="ABC transmembrane type-1" evidence="11">
    <location>
        <begin position="53"/>
        <end position="259"/>
    </location>
</feature>
<evidence type="ECO:0000256" key="2">
    <source>
        <dbReference type="ARBA" id="ARBA00007069"/>
    </source>
</evidence>
<keyword evidence="8 9" id="KW-0472">Membrane</keyword>
<dbReference type="OrthoDB" id="9774448at2"/>
<dbReference type="Proteomes" id="UP001060018">
    <property type="component" value="Chromosome"/>
</dbReference>
<organism evidence="13 15">
    <name type="scientific">Glutamicibacter halophytocola</name>
    <dbReference type="NCBI Taxonomy" id="1933880"/>
    <lineage>
        <taxon>Bacteria</taxon>
        <taxon>Bacillati</taxon>
        <taxon>Actinomycetota</taxon>
        <taxon>Actinomycetes</taxon>
        <taxon>Micrococcales</taxon>
        <taxon>Micrococcaceae</taxon>
        <taxon>Glutamicibacter</taxon>
    </lineage>
</organism>
<reference evidence="13" key="2">
    <citation type="journal article" date="2022" name="Pest Manag. Sci.">
        <title>Glutamicibacter halophytocola-mediated host fitness of potato tuber moth on Solanaceae crops.</title>
        <authorList>
            <person name="Wang W."/>
            <person name="Xiao G."/>
            <person name="Du G."/>
            <person name="Chang L."/>
            <person name="Yang Y."/>
            <person name="Ye J."/>
            <person name="Chen B."/>
        </authorList>
    </citation>
    <scope>NUCLEOTIDE SEQUENCE</scope>
    <source>
        <strain evidence="13">S2</strain>
    </source>
</reference>
<feature type="transmembrane region" description="Helical" evidence="9">
    <location>
        <begin position="241"/>
        <end position="262"/>
    </location>
</feature>
<evidence type="ECO:0000313" key="14">
    <source>
        <dbReference type="Proteomes" id="UP000320717"/>
    </source>
</evidence>
<dbReference type="PANTHER" id="PTHR30183:SF3">
    <property type="entry name" value="MOLYBDENUM TRANSPORT SYSTEM PERMEASE PROTEIN MODB"/>
    <property type="match status" value="1"/>
</dbReference>
<evidence type="ECO:0000256" key="4">
    <source>
        <dbReference type="ARBA" id="ARBA00022475"/>
    </source>
</evidence>
<keyword evidence="14" id="KW-1185">Reference proteome</keyword>
<keyword evidence="6 9" id="KW-0812">Transmembrane</keyword>
<evidence type="ECO:0000256" key="7">
    <source>
        <dbReference type="ARBA" id="ARBA00022989"/>
    </source>
</evidence>
<keyword evidence="4 10" id="KW-1003">Cell membrane</keyword>
<dbReference type="InterPro" id="IPR035906">
    <property type="entry name" value="MetI-like_sf"/>
</dbReference>
<dbReference type="InterPro" id="IPR000515">
    <property type="entry name" value="MetI-like"/>
</dbReference>
<keyword evidence="5 10" id="KW-0500">Molybdenum</keyword>
<evidence type="ECO:0000256" key="1">
    <source>
        <dbReference type="ARBA" id="ARBA00004651"/>
    </source>
</evidence>
<dbReference type="CDD" id="cd06261">
    <property type="entry name" value="TM_PBP2"/>
    <property type="match status" value="1"/>
</dbReference>
<dbReference type="NCBIfam" id="TIGR02141">
    <property type="entry name" value="modB_ABC"/>
    <property type="match status" value="1"/>
</dbReference>
<feature type="transmembrane region" description="Helical" evidence="9">
    <location>
        <begin position="182"/>
        <end position="203"/>
    </location>
</feature>
<dbReference type="GO" id="GO:0015098">
    <property type="term" value="F:molybdate ion transmembrane transporter activity"/>
    <property type="evidence" value="ECO:0007669"/>
    <property type="project" value="UniProtKB-UniRule"/>
</dbReference>
<dbReference type="Pfam" id="PF00528">
    <property type="entry name" value="BPD_transp_1"/>
    <property type="match status" value="1"/>
</dbReference>
<evidence type="ECO:0000256" key="9">
    <source>
        <dbReference type="RuleBase" id="RU363032"/>
    </source>
</evidence>
<dbReference type="Gene3D" id="1.10.3720.10">
    <property type="entry name" value="MetI-like"/>
    <property type="match status" value="1"/>
</dbReference>
<evidence type="ECO:0000313" key="13">
    <source>
        <dbReference type="EMBL" id="UUX59493.1"/>
    </source>
</evidence>
<evidence type="ECO:0000256" key="6">
    <source>
        <dbReference type="ARBA" id="ARBA00022692"/>
    </source>
</evidence>
<dbReference type="InterPro" id="IPR011867">
    <property type="entry name" value="ModB_ABC"/>
</dbReference>
<dbReference type="InterPro" id="IPR006469">
    <property type="entry name" value="NifC_ABC_porter"/>
</dbReference>
<accession>A0A5B8IPF3</accession>
<comment type="function">
    <text evidence="10">Part of the binding-protein-dependent transport system for molybdenum; probably responsible for the translocation of the substrate across the membrane.</text>
</comment>
<comment type="similarity">
    <text evidence="2 10">Belongs to the binding-protein-dependent transport system permease family. CysTW subfamily.</text>
</comment>
<evidence type="ECO:0000313" key="12">
    <source>
        <dbReference type="EMBL" id="QDY67313.1"/>
    </source>
</evidence>
<dbReference type="GO" id="GO:0005886">
    <property type="term" value="C:plasma membrane"/>
    <property type="evidence" value="ECO:0007669"/>
    <property type="project" value="UniProtKB-SubCell"/>
</dbReference>
<dbReference type="KEGG" id="gar:AOZ07_02450"/>
<reference evidence="12 14" key="1">
    <citation type="submission" date="2019-07" db="EMBL/GenBank/DDBJ databases">
        <title>Complete Genome Sequence of drought tolerant Plant Growth-Promoting Rhizobacterium Glutamicibacter halophytocola DR408.</title>
        <authorList>
            <person name="Nishu S.D."/>
            <person name="Lee T.K."/>
        </authorList>
    </citation>
    <scope>NUCLEOTIDE SEQUENCE [LARGE SCALE GENOMIC DNA]</scope>
    <source>
        <strain evidence="12 14">DR408</strain>
    </source>
</reference>
<evidence type="ECO:0000313" key="15">
    <source>
        <dbReference type="Proteomes" id="UP001060018"/>
    </source>
</evidence>
<protein>
    <recommendedName>
        <fullName evidence="10">Molybdenum transport system permease</fullName>
    </recommendedName>
</protein>
<dbReference type="SUPFAM" id="SSF161098">
    <property type="entry name" value="MetI-like"/>
    <property type="match status" value="1"/>
</dbReference>
<evidence type="ECO:0000256" key="5">
    <source>
        <dbReference type="ARBA" id="ARBA00022505"/>
    </source>
</evidence>
<dbReference type="EMBL" id="CP102487">
    <property type="protein sequence ID" value="UUX59493.1"/>
    <property type="molecule type" value="Genomic_DNA"/>
</dbReference>
<dbReference type="RefSeq" id="WP_060700559.1">
    <property type="nucleotide sequence ID" value="NZ_CP012750.1"/>
</dbReference>
<feature type="transmembrane region" description="Helical" evidence="9">
    <location>
        <begin position="52"/>
        <end position="79"/>
    </location>
</feature>
<keyword evidence="3 9" id="KW-0813">Transport</keyword>
<proteinExistence type="inferred from homology"/>
<feature type="transmembrane region" description="Helical" evidence="9">
    <location>
        <begin position="12"/>
        <end position="32"/>
    </location>
</feature>
<evidence type="ECO:0000259" key="11">
    <source>
        <dbReference type="PROSITE" id="PS50928"/>
    </source>
</evidence>
<evidence type="ECO:0000256" key="10">
    <source>
        <dbReference type="RuleBase" id="RU365097"/>
    </source>
</evidence>
<dbReference type="Proteomes" id="UP000320717">
    <property type="component" value="Chromosome"/>
</dbReference>